<dbReference type="VEuPathDB" id="FungiDB:AB675_899"/>
<dbReference type="OrthoDB" id="425534at2759"/>
<reference evidence="2 3" key="1">
    <citation type="submission" date="2015-06" db="EMBL/GenBank/DDBJ databases">
        <title>Draft genome of the ant-associated black yeast Phialophora attae CBS 131958.</title>
        <authorList>
            <person name="Moreno L.F."/>
            <person name="Stielow B.J."/>
            <person name="de Hoog S."/>
            <person name="Vicente V.A."/>
            <person name="Weiss V.A."/>
            <person name="de Vries M."/>
            <person name="Cruz L.M."/>
            <person name="Souza E.M."/>
        </authorList>
    </citation>
    <scope>NUCLEOTIDE SEQUENCE [LARGE SCALE GENOMIC DNA]</scope>
    <source>
        <strain evidence="2 3">CBS 131958</strain>
    </source>
</reference>
<feature type="chain" id="PRO_5005873373" description="AB hydrolase-1 domain-containing protein" evidence="1">
    <location>
        <begin position="21"/>
        <end position="165"/>
    </location>
</feature>
<evidence type="ECO:0008006" key="4">
    <source>
        <dbReference type="Google" id="ProtNLM"/>
    </source>
</evidence>
<dbReference type="AlphaFoldDB" id="A0A0N1HHC5"/>
<feature type="signal peptide" evidence="1">
    <location>
        <begin position="1"/>
        <end position="20"/>
    </location>
</feature>
<keyword evidence="3" id="KW-1185">Reference proteome</keyword>
<protein>
    <recommendedName>
        <fullName evidence="4">AB hydrolase-1 domain-containing protein</fullName>
    </recommendedName>
</protein>
<evidence type="ECO:0000313" key="2">
    <source>
        <dbReference type="EMBL" id="KPI45876.1"/>
    </source>
</evidence>
<name>A0A0N1HHC5_9EURO</name>
<sequence>MANILILATALVGLLRTVQGLPTPHVQRNSDLVWGNCTYFEYATELYGKVDAPHECAILQVPLDYTNPSSTETISLDLNRVKASAKKVLGSLIVNPGGPGGSGLKYVAHSWASLLMQSGGQYDIISFDPRGSGRLCQHYTVAKKRISGLLRNVTTNIPGLTIQPM</sequence>
<evidence type="ECO:0000313" key="3">
    <source>
        <dbReference type="Proteomes" id="UP000038010"/>
    </source>
</evidence>
<dbReference type="EMBL" id="LFJN01000001">
    <property type="protein sequence ID" value="KPI45876.1"/>
    <property type="molecule type" value="Genomic_DNA"/>
</dbReference>
<evidence type="ECO:0000256" key="1">
    <source>
        <dbReference type="SAM" id="SignalP"/>
    </source>
</evidence>
<comment type="caution">
    <text evidence="2">The sequence shown here is derived from an EMBL/GenBank/DDBJ whole genome shotgun (WGS) entry which is preliminary data.</text>
</comment>
<organism evidence="2 3">
    <name type="scientific">Cyphellophora attinorum</name>
    <dbReference type="NCBI Taxonomy" id="1664694"/>
    <lineage>
        <taxon>Eukaryota</taxon>
        <taxon>Fungi</taxon>
        <taxon>Dikarya</taxon>
        <taxon>Ascomycota</taxon>
        <taxon>Pezizomycotina</taxon>
        <taxon>Eurotiomycetes</taxon>
        <taxon>Chaetothyriomycetidae</taxon>
        <taxon>Chaetothyriales</taxon>
        <taxon>Cyphellophoraceae</taxon>
        <taxon>Cyphellophora</taxon>
    </lineage>
</organism>
<gene>
    <name evidence="2" type="ORF">AB675_899</name>
</gene>
<dbReference type="GeneID" id="28741365"/>
<keyword evidence="1" id="KW-0732">Signal</keyword>
<dbReference type="RefSeq" id="XP_018005839.1">
    <property type="nucleotide sequence ID" value="XM_018149496.1"/>
</dbReference>
<proteinExistence type="predicted"/>
<accession>A0A0N1HHC5</accession>
<dbReference type="Proteomes" id="UP000038010">
    <property type="component" value="Unassembled WGS sequence"/>
</dbReference>
<dbReference type="STRING" id="1664694.A0A0N1HHC5"/>